<reference evidence="2" key="1">
    <citation type="submission" date="2021-02" db="EMBL/GenBank/DDBJ databases">
        <authorList>
            <person name="Dougan E. K."/>
            <person name="Rhodes N."/>
            <person name="Thang M."/>
            <person name="Chan C."/>
        </authorList>
    </citation>
    <scope>NUCLEOTIDE SEQUENCE</scope>
</reference>
<gene>
    <name evidence="2" type="ORF">SPIL2461_LOCUS2907</name>
</gene>
<evidence type="ECO:0000256" key="1">
    <source>
        <dbReference type="SAM" id="MobiDB-lite"/>
    </source>
</evidence>
<evidence type="ECO:0000313" key="2">
    <source>
        <dbReference type="EMBL" id="CAE7221008.1"/>
    </source>
</evidence>
<accession>A0A812K0F0</accession>
<feature type="compositionally biased region" description="Basic and acidic residues" evidence="1">
    <location>
        <begin position="143"/>
        <end position="157"/>
    </location>
</feature>
<protein>
    <submittedName>
        <fullName evidence="2">Uncharacterized protein</fullName>
    </submittedName>
</protein>
<proteinExistence type="predicted"/>
<dbReference type="Proteomes" id="UP000649617">
    <property type="component" value="Unassembled WGS sequence"/>
</dbReference>
<evidence type="ECO:0000313" key="3">
    <source>
        <dbReference type="Proteomes" id="UP000649617"/>
    </source>
</evidence>
<sequence>MCCRALATGFFSLSNKYWLNFKLADGSKTLEVRGTPAAAGGTWLSARGRIQAWARIGHVRLDTFGDFASEVGRHCIHTNDLPYERTWLWPITDFRVFAEPVAHSREPGPVTWRRFAAPRPNRLVNVSLSPRNSRYLHMQRGGGENESKRANGSELNDRGSCPLCSAESLTRELGIRGGQDLTSALTRLKDQSAVDFTLALERSDRLGNAAIWNDFQARVARTKRLVTLAAAWQIVDAAAPPAAADHRD</sequence>
<dbReference type="AlphaFoldDB" id="A0A812K0F0"/>
<keyword evidence="3" id="KW-1185">Reference proteome</keyword>
<comment type="caution">
    <text evidence="2">The sequence shown here is derived from an EMBL/GenBank/DDBJ whole genome shotgun (WGS) entry which is preliminary data.</text>
</comment>
<name>A0A812K0F0_SYMPI</name>
<feature type="region of interest" description="Disordered" evidence="1">
    <location>
        <begin position="135"/>
        <end position="157"/>
    </location>
</feature>
<organism evidence="2 3">
    <name type="scientific">Symbiodinium pilosum</name>
    <name type="common">Dinoflagellate</name>
    <dbReference type="NCBI Taxonomy" id="2952"/>
    <lineage>
        <taxon>Eukaryota</taxon>
        <taxon>Sar</taxon>
        <taxon>Alveolata</taxon>
        <taxon>Dinophyceae</taxon>
        <taxon>Suessiales</taxon>
        <taxon>Symbiodiniaceae</taxon>
        <taxon>Symbiodinium</taxon>
    </lineage>
</organism>
<dbReference type="EMBL" id="CAJNIZ010003306">
    <property type="protein sequence ID" value="CAE7221008.1"/>
    <property type="molecule type" value="Genomic_DNA"/>
</dbReference>